<comment type="similarity">
    <text evidence="2 11">Belongs to the universal ribosomal protein uS4 family.</text>
</comment>
<dbReference type="InterPro" id="IPR027417">
    <property type="entry name" value="P-loop_NTPase"/>
</dbReference>
<dbReference type="PROSITE" id="PS50889">
    <property type="entry name" value="S4"/>
    <property type="match status" value="1"/>
</dbReference>
<feature type="region of interest" description="Disordered" evidence="12">
    <location>
        <begin position="171"/>
        <end position="191"/>
    </location>
</feature>
<feature type="domain" description="AAA+ ATPase" evidence="14">
    <location>
        <begin position="621"/>
        <end position="759"/>
    </location>
</feature>
<dbReference type="InterPro" id="IPR020904">
    <property type="entry name" value="Sc_DH/Rdtase_CS"/>
</dbReference>
<dbReference type="Gene3D" id="3.40.50.300">
    <property type="entry name" value="P-loop containing nucleotide triphosphate hydrolases"/>
    <property type="match status" value="1"/>
</dbReference>
<dbReference type="Gene3D" id="3.10.290.10">
    <property type="entry name" value="RNA-binding S4 domain"/>
    <property type="match status" value="1"/>
</dbReference>
<evidence type="ECO:0000259" key="14">
    <source>
        <dbReference type="SMART" id="SM00382"/>
    </source>
</evidence>
<dbReference type="GO" id="GO:0003735">
    <property type="term" value="F:structural constituent of ribosome"/>
    <property type="evidence" value="ECO:0007669"/>
    <property type="project" value="InterPro"/>
</dbReference>
<dbReference type="SMART" id="SM00363">
    <property type="entry name" value="S4"/>
    <property type="match status" value="1"/>
</dbReference>
<dbReference type="InterPro" id="IPR003960">
    <property type="entry name" value="ATPase_AAA_CS"/>
</dbReference>
<dbReference type="InterPro" id="IPR002347">
    <property type="entry name" value="SDR_fam"/>
</dbReference>
<keyword evidence="3 10" id="KW-0699">rRNA-binding</keyword>
<keyword evidence="5" id="KW-0067">ATP-binding</keyword>
<dbReference type="GO" id="GO:0016887">
    <property type="term" value="F:ATP hydrolysis activity"/>
    <property type="evidence" value="ECO:0007669"/>
    <property type="project" value="InterPro"/>
</dbReference>
<dbReference type="InterPro" id="IPR041569">
    <property type="entry name" value="AAA_lid_3"/>
</dbReference>
<dbReference type="Gene3D" id="3.40.50.720">
    <property type="entry name" value="NAD(P)-binding Rossmann-like Domain"/>
    <property type="match status" value="1"/>
</dbReference>
<evidence type="ECO:0000256" key="8">
    <source>
        <dbReference type="ARBA" id="ARBA00023274"/>
    </source>
</evidence>
<feature type="domain" description="RNA-binding S4" evidence="13">
    <location>
        <begin position="109"/>
        <end position="173"/>
    </location>
</feature>
<proteinExistence type="inferred from homology"/>
<dbReference type="PROSITE" id="PS00632">
    <property type="entry name" value="RIBOSOMAL_S4"/>
    <property type="match status" value="1"/>
</dbReference>
<comment type="caution">
    <text evidence="16">The sequence shown here is derived from an EMBL/GenBank/DDBJ whole genome shotgun (WGS) entry which is preliminary data.</text>
</comment>
<dbReference type="SUPFAM" id="SSF55174">
    <property type="entry name" value="Alpha-L RNA-binding motif"/>
    <property type="match status" value="1"/>
</dbReference>
<name>A0A2P6TXD9_CHLSO</name>
<keyword evidence="6 10" id="KW-0694">RNA-binding</keyword>
<evidence type="ECO:0000313" key="16">
    <source>
        <dbReference type="EMBL" id="PRW58729.1"/>
    </source>
</evidence>
<evidence type="ECO:0000259" key="13">
    <source>
        <dbReference type="SMART" id="SM00363"/>
    </source>
</evidence>
<keyword evidence="4" id="KW-0547">Nucleotide-binding</keyword>
<comment type="subunit">
    <text evidence="9">Binds to the translation initiation factors TIF3E1.</text>
</comment>
<dbReference type="GO" id="GO:0019843">
    <property type="term" value="F:rRNA binding"/>
    <property type="evidence" value="ECO:0007669"/>
    <property type="project" value="UniProtKB-KW"/>
</dbReference>
<dbReference type="AlphaFoldDB" id="A0A2P6TXD9"/>
<feature type="compositionally biased region" description="Low complexity" evidence="12">
    <location>
        <begin position="317"/>
        <end position="328"/>
    </location>
</feature>
<feature type="compositionally biased region" description="Gly residues" evidence="12">
    <location>
        <begin position="493"/>
        <end position="510"/>
    </location>
</feature>
<dbReference type="Pfam" id="PF00163">
    <property type="entry name" value="Ribosomal_S4"/>
    <property type="match status" value="1"/>
</dbReference>
<dbReference type="GO" id="GO:0006412">
    <property type="term" value="P:translation"/>
    <property type="evidence" value="ECO:0007669"/>
    <property type="project" value="InterPro"/>
</dbReference>
<dbReference type="InterPro" id="IPR005710">
    <property type="entry name" value="Ribosomal_uS4_euk/arc"/>
</dbReference>
<evidence type="ECO:0000256" key="3">
    <source>
        <dbReference type="ARBA" id="ARBA00022730"/>
    </source>
</evidence>
<evidence type="ECO:0000256" key="1">
    <source>
        <dbReference type="ARBA" id="ARBA00006914"/>
    </source>
</evidence>
<keyword evidence="17" id="KW-1185">Reference proteome</keyword>
<dbReference type="PRINTS" id="PR00081">
    <property type="entry name" value="GDHRDH"/>
</dbReference>
<dbReference type="FunFam" id="3.10.290.10:FF:000021">
    <property type="entry name" value="40S ribosomal protein S9"/>
    <property type="match status" value="1"/>
</dbReference>
<evidence type="ECO:0000256" key="4">
    <source>
        <dbReference type="ARBA" id="ARBA00022741"/>
    </source>
</evidence>
<dbReference type="Proteomes" id="UP000239899">
    <property type="component" value="Unassembled WGS sequence"/>
</dbReference>
<feature type="compositionally biased region" description="Pro residues" evidence="12">
    <location>
        <begin position="376"/>
        <end position="398"/>
    </location>
</feature>
<dbReference type="PROSITE" id="PS00674">
    <property type="entry name" value="AAA"/>
    <property type="match status" value="1"/>
</dbReference>
<dbReference type="InterPro" id="IPR036291">
    <property type="entry name" value="NAD(P)-bd_dom_sf"/>
</dbReference>
<comment type="similarity">
    <text evidence="1">Belongs to the AAA ATPase family.</text>
</comment>
<dbReference type="SUPFAM" id="SSF52540">
    <property type="entry name" value="P-loop containing nucleoside triphosphate hydrolases"/>
    <property type="match status" value="1"/>
</dbReference>
<feature type="region of interest" description="Disordered" evidence="12">
    <location>
        <begin position="299"/>
        <end position="455"/>
    </location>
</feature>
<dbReference type="Pfam" id="PF17862">
    <property type="entry name" value="AAA_lid_3"/>
    <property type="match status" value="1"/>
</dbReference>
<dbReference type="PANTHER" id="PTHR23074:SF17">
    <property type="entry name" value="FIDGETIN-LIKE PROTEIN 1"/>
    <property type="match status" value="1"/>
</dbReference>
<protein>
    <submittedName>
        <fullName evidence="16">Fidgetin 1</fullName>
    </submittedName>
</protein>
<dbReference type="InterPro" id="IPR003593">
    <property type="entry name" value="AAA+_ATPase"/>
</dbReference>
<dbReference type="PRINTS" id="PR00080">
    <property type="entry name" value="SDRFAMILY"/>
</dbReference>
<dbReference type="Pfam" id="PF00004">
    <property type="entry name" value="AAA"/>
    <property type="match status" value="1"/>
</dbReference>
<evidence type="ECO:0000256" key="7">
    <source>
        <dbReference type="ARBA" id="ARBA00022980"/>
    </source>
</evidence>
<dbReference type="FunFam" id="3.40.50.720:FF:000084">
    <property type="entry name" value="Short-chain dehydrogenase reductase"/>
    <property type="match status" value="1"/>
</dbReference>
<dbReference type="SUPFAM" id="SSF51735">
    <property type="entry name" value="NAD(P)-binding Rossmann-fold domains"/>
    <property type="match status" value="1"/>
</dbReference>
<gene>
    <name evidence="16" type="ORF">C2E21_2443</name>
</gene>
<feature type="domain" description="Small ribosomal subunit protein uS4 N-terminal" evidence="15">
    <location>
        <begin position="8"/>
        <end position="108"/>
    </location>
</feature>
<feature type="region of interest" description="Disordered" evidence="12">
    <location>
        <begin position="473"/>
        <end position="510"/>
    </location>
</feature>
<evidence type="ECO:0000256" key="2">
    <source>
        <dbReference type="ARBA" id="ARBA00007465"/>
    </source>
</evidence>
<evidence type="ECO:0000313" key="17">
    <source>
        <dbReference type="Proteomes" id="UP000239899"/>
    </source>
</evidence>
<evidence type="ECO:0000256" key="10">
    <source>
        <dbReference type="PROSITE-ProRule" id="PRU00182"/>
    </source>
</evidence>
<dbReference type="InterPro" id="IPR018079">
    <property type="entry name" value="Ribosomal_uS4_CS"/>
</dbReference>
<dbReference type="Pfam" id="PF13561">
    <property type="entry name" value="adh_short_C2"/>
    <property type="match status" value="1"/>
</dbReference>
<sequence>MPSIAYYRNYGKTFKKPRRPFEKERLDAELKIVGEFGLRNKRELWRVQMVLSKLRARARDLLTLDEKDPKRLFEGEALLRRMYRYGFLDESQNKLDYVLALTPQDVLERRLQTLVFKLGLAKSIHHARVLIRQRHIRVGKQIVNIPSFMVRVDSQKHIDFALNSPFGGGRPGRVKRKSLASKGGADGGEDEDEALCASAAAQGQPSDAAAAQTALLQLHSLLSVTAAAEPASRNAADGLLQQCTARLHGLAMQQHRSEARRTRVAELMCQAGCPEGFRFANPDGFDLNAKLRQSEPYKSLLGEPLPSRRLPQPPAQQPIQPQQQAGRQPPAPGVLAEQPPNQVQGQRRSGFQVPAKPAGGRESGGSGLDAVRPQARQPPPPYPAAQPPQPPGRPPPAAPQDGRWGQESRWGAKLPRRAADMHVHQSRQRGSSGEEEAPQGSSGDDGGEEERGCGIPGFQTARARLAADMAKRGQEYGGGGGAMGPPPRAGLARPGGGSRPAGLRKTGGGGMSAGGAGGKFVPPYVRKALEAQNGNGEEAAEGPLSERTLSILKLAPGEPLPEALGKLDPQLIENVCNDVMDSGGQLDWSDIAGQEPAKRLIEEVVVWPMKNPDLFTGARAPPKGILMFGPPGTGKTMLGKAIATNISAVFFSISASSLVSKWMGEGERLVRALFAVAAHVAPSVIFIDEVDSLLSARKSDGEHESMRRLKTEILVQMEGIDPSRADRRVLLIGATNRPEELDEAARRRMPKQLYIPLPDGPARLDMIQRQLGPGGPIKAQLSEGDLAKVVARTDGYSGSDMKNLIQEACQGPLRDACKAHGADVSGLTADALRPVVLRDFQAAVRAQKASVEPAEIERYAKYNEKHGAKLSSSMEEEAEEEEDCSTAADLPLADAGIGLACAQALGRAGAKLLVCDIDGEGIKRAEQQLRDEGIEAASTVCDVSVKAQVDAAVAEAVRRFGGLDVAVANAGIVKAVPFLEMSEDDFDAVVKVNLKGTFLTGQAAARQMVEQKRGGAIITMSSVNAVTAIPSIAGYNASKGGIDNLTRCMALALAPHNIRVNAVGPGSIQTELLGAVADDQEKRRNLLSRTPLLRIGEPIEIGNIVKFLASDDSSYITGQTIFADGGRLALNYTVAVPDDA</sequence>
<dbReference type="OrthoDB" id="294295at2759"/>
<dbReference type="NCBIfam" id="TIGR01018">
    <property type="entry name" value="uS4_arch"/>
    <property type="match status" value="1"/>
</dbReference>
<dbReference type="InterPro" id="IPR002942">
    <property type="entry name" value="S4_RNA-bd"/>
</dbReference>
<dbReference type="GO" id="GO:0015935">
    <property type="term" value="C:small ribosomal subunit"/>
    <property type="evidence" value="ECO:0007669"/>
    <property type="project" value="InterPro"/>
</dbReference>
<evidence type="ECO:0000256" key="9">
    <source>
        <dbReference type="ARBA" id="ARBA00064713"/>
    </source>
</evidence>
<dbReference type="InterPro" id="IPR036986">
    <property type="entry name" value="S4_RNA-bd_sf"/>
</dbReference>
<keyword evidence="8 11" id="KW-0687">Ribonucleoprotein</keyword>
<evidence type="ECO:0000256" key="12">
    <source>
        <dbReference type="SAM" id="MobiDB-lite"/>
    </source>
</evidence>
<dbReference type="InterPro" id="IPR050304">
    <property type="entry name" value="MT-severing_AAA_ATPase"/>
</dbReference>
<dbReference type="InterPro" id="IPR003959">
    <property type="entry name" value="ATPase_AAA_core"/>
</dbReference>
<reference evidence="16 17" key="1">
    <citation type="journal article" date="2018" name="Plant J.">
        <title>Genome sequences of Chlorella sorokiniana UTEX 1602 and Micractinium conductrix SAG 241.80: implications to maltose excretion by a green alga.</title>
        <authorList>
            <person name="Arriola M.B."/>
            <person name="Velmurugan N."/>
            <person name="Zhang Y."/>
            <person name="Plunkett M.H."/>
            <person name="Hondzo H."/>
            <person name="Barney B.M."/>
        </authorList>
    </citation>
    <scope>NUCLEOTIDE SEQUENCE [LARGE SCALE GENOMIC DNA]</scope>
    <source>
        <strain evidence="17">UTEX 1602</strain>
    </source>
</reference>
<dbReference type="NCBIfam" id="NF003139">
    <property type="entry name" value="PRK04051.1"/>
    <property type="match status" value="1"/>
</dbReference>
<evidence type="ECO:0000256" key="5">
    <source>
        <dbReference type="ARBA" id="ARBA00022840"/>
    </source>
</evidence>
<dbReference type="NCBIfam" id="NF005559">
    <property type="entry name" value="PRK07231.1"/>
    <property type="match status" value="1"/>
</dbReference>
<organism evidence="16 17">
    <name type="scientific">Chlorella sorokiniana</name>
    <name type="common">Freshwater green alga</name>
    <dbReference type="NCBI Taxonomy" id="3076"/>
    <lineage>
        <taxon>Eukaryota</taxon>
        <taxon>Viridiplantae</taxon>
        <taxon>Chlorophyta</taxon>
        <taxon>core chlorophytes</taxon>
        <taxon>Trebouxiophyceae</taxon>
        <taxon>Chlorellales</taxon>
        <taxon>Chlorellaceae</taxon>
        <taxon>Chlorella clade</taxon>
        <taxon>Chlorella</taxon>
    </lineage>
</organism>
<accession>A0A2P6TXD9</accession>
<dbReference type="PANTHER" id="PTHR23074">
    <property type="entry name" value="AAA DOMAIN-CONTAINING"/>
    <property type="match status" value="1"/>
</dbReference>
<feature type="compositionally biased region" description="Polar residues" evidence="12">
    <location>
        <begin position="339"/>
        <end position="349"/>
    </location>
</feature>
<dbReference type="SMART" id="SM01390">
    <property type="entry name" value="Ribosomal_S4"/>
    <property type="match status" value="1"/>
</dbReference>
<dbReference type="PROSITE" id="PS00061">
    <property type="entry name" value="ADH_SHORT"/>
    <property type="match status" value="1"/>
</dbReference>
<evidence type="ECO:0000256" key="11">
    <source>
        <dbReference type="RuleBase" id="RU003699"/>
    </source>
</evidence>
<dbReference type="CDD" id="cd00165">
    <property type="entry name" value="S4"/>
    <property type="match status" value="1"/>
</dbReference>
<dbReference type="Pfam" id="PF01479">
    <property type="entry name" value="S4"/>
    <property type="match status" value="1"/>
</dbReference>
<dbReference type="Gene3D" id="1.10.8.60">
    <property type="match status" value="1"/>
</dbReference>
<dbReference type="SMART" id="SM00382">
    <property type="entry name" value="AAA"/>
    <property type="match status" value="1"/>
</dbReference>
<dbReference type="InterPro" id="IPR001912">
    <property type="entry name" value="Ribosomal_uS4_N"/>
</dbReference>
<dbReference type="EMBL" id="LHPG02000004">
    <property type="protein sequence ID" value="PRW58729.1"/>
    <property type="molecule type" value="Genomic_DNA"/>
</dbReference>
<evidence type="ECO:0000259" key="15">
    <source>
        <dbReference type="SMART" id="SM01390"/>
    </source>
</evidence>
<dbReference type="STRING" id="3076.A0A2P6TXD9"/>
<dbReference type="CDD" id="cd05233">
    <property type="entry name" value="SDR_c"/>
    <property type="match status" value="1"/>
</dbReference>
<dbReference type="FunFam" id="3.40.50.300:FF:000093">
    <property type="entry name" value="Fidgetin-like 1"/>
    <property type="match status" value="1"/>
</dbReference>
<keyword evidence="7 11" id="KW-0689">Ribosomal protein</keyword>
<dbReference type="GO" id="GO:0005524">
    <property type="term" value="F:ATP binding"/>
    <property type="evidence" value="ECO:0007669"/>
    <property type="project" value="UniProtKB-KW"/>
</dbReference>
<evidence type="ECO:0000256" key="6">
    <source>
        <dbReference type="ARBA" id="ARBA00022884"/>
    </source>
</evidence>
<dbReference type="FunFam" id="1.10.8.60:FF:000022">
    <property type="entry name" value="Fidgetin like 1"/>
    <property type="match status" value="1"/>
</dbReference>